<keyword evidence="3 10" id="KW-0328">Glycosyltransferase</keyword>
<dbReference type="InterPro" id="IPR050297">
    <property type="entry name" value="LipidA_mod_glycosyltrf_83"/>
</dbReference>
<dbReference type="InterPro" id="IPR038731">
    <property type="entry name" value="RgtA/B/C-like"/>
</dbReference>
<gene>
    <name evidence="10" type="primary">arnT</name>
    <name evidence="10" type="ORF">KBTEX_00053</name>
</gene>
<dbReference type="EC" id="2.4.2.43" evidence="10"/>
<dbReference type="PANTHER" id="PTHR33908:SF3">
    <property type="entry name" value="UNDECAPRENYL PHOSPHATE-ALPHA-4-AMINO-4-DEOXY-L-ARABINOSE ARABINOSYL TRANSFERASE"/>
    <property type="match status" value="1"/>
</dbReference>
<evidence type="ECO:0000256" key="3">
    <source>
        <dbReference type="ARBA" id="ARBA00022676"/>
    </source>
</evidence>
<feature type="transmembrane region" description="Helical" evidence="8">
    <location>
        <begin position="259"/>
        <end position="283"/>
    </location>
</feature>
<feature type="transmembrane region" description="Helical" evidence="8">
    <location>
        <begin position="206"/>
        <end position="226"/>
    </location>
</feature>
<comment type="subcellular location">
    <subcellularLocation>
        <location evidence="1">Cell membrane</location>
        <topology evidence="1">Multi-pass membrane protein</topology>
    </subcellularLocation>
</comment>
<dbReference type="GO" id="GO:0005886">
    <property type="term" value="C:plasma membrane"/>
    <property type="evidence" value="ECO:0007669"/>
    <property type="project" value="UniProtKB-SubCell"/>
</dbReference>
<feature type="transmembrane region" description="Helical" evidence="8">
    <location>
        <begin position="412"/>
        <end position="432"/>
    </location>
</feature>
<protein>
    <submittedName>
        <fullName evidence="10">Undecaprenyl phosphate-alpha-4-amino-4-deoxy-L-arabinose arabinosyl transferase</fullName>
        <ecNumber evidence="10">2.4.2.43</ecNumber>
    </submittedName>
</protein>
<accession>A0A5B8R7A3</accession>
<evidence type="ECO:0000256" key="8">
    <source>
        <dbReference type="SAM" id="Phobius"/>
    </source>
</evidence>
<name>A0A5B8R7A3_9ZZZZ</name>
<dbReference type="PANTHER" id="PTHR33908">
    <property type="entry name" value="MANNOSYLTRANSFERASE YKCB-RELATED"/>
    <property type="match status" value="1"/>
</dbReference>
<evidence type="ECO:0000256" key="6">
    <source>
        <dbReference type="ARBA" id="ARBA00022989"/>
    </source>
</evidence>
<keyword evidence="5 8" id="KW-0812">Transmembrane</keyword>
<keyword evidence="6 8" id="KW-1133">Transmembrane helix</keyword>
<dbReference type="GO" id="GO:0008610">
    <property type="term" value="P:lipid biosynthetic process"/>
    <property type="evidence" value="ECO:0007669"/>
    <property type="project" value="UniProtKB-ARBA"/>
</dbReference>
<evidence type="ECO:0000256" key="4">
    <source>
        <dbReference type="ARBA" id="ARBA00022679"/>
    </source>
</evidence>
<evidence type="ECO:0000313" key="10">
    <source>
        <dbReference type="EMBL" id="QEA03753.1"/>
    </source>
</evidence>
<dbReference type="EMBL" id="MN079076">
    <property type="protein sequence ID" value="QEA03753.1"/>
    <property type="molecule type" value="Genomic_DNA"/>
</dbReference>
<evidence type="ECO:0000256" key="1">
    <source>
        <dbReference type="ARBA" id="ARBA00004651"/>
    </source>
</evidence>
<keyword evidence="2" id="KW-1003">Cell membrane</keyword>
<feature type="transmembrane region" description="Helical" evidence="8">
    <location>
        <begin position="119"/>
        <end position="152"/>
    </location>
</feature>
<sequence length="538" mass="58014">MRRDWLIAAWVVGALALLTTVYLGALPLIPIDETRYAGVALEMWQGGDFLVPRINGAFYAHKPPLLFWLMHAGWAVFGVSDWWPRVAVALCALAAAGLTVRLAVLLWPERVNVRRVAPVVLVGTGLWAVWAPAVMFDVLLTVCVLIALVGVAELAVGHGRRGPLLIALGLGLGILAKGPVVLLHVLPAAVLAPLWHRRGTVSWRGWYARIGLAVLGGAAIALAWAVPAAIRGGPAYAEAIFWGQSAGRMVDSFAHARPWWWYLAILPLLVFPWIGWLSGWRALGRLRPRRDEGTGLLLSWLVTAFVAFMLISGKQAHYLLPLLPGLALLLVRGLDDAGEAASRWWDASPAAAGMVLVAGISLWPHLGNVPDNAPGWVMNVPLWLPAVLVLIALVMLAPAARPAGRAVALSSLNVVALATIILGIGSVAAPWYDLAPVGRLVAGLQATGHPVAHVGKYHNRLRFTGRLKRPVAVIDDDQVGAWICHHPTGVVLRYYDRPAGIPDEPVLMERPFRSDWLVVTRARDMPGFRACPGGRPTA</sequence>
<evidence type="ECO:0000256" key="2">
    <source>
        <dbReference type="ARBA" id="ARBA00022475"/>
    </source>
</evidence>
<reference evidence="10" key="1">
    <citation type="submission" date="2019-06" db="EMBL/GenBank/DDBJ databases">
        <authorList>
            <person name="Murdoch R.W."/>
            <person name="Fathepure B."/>
        </authorList>
    </citation>
    <scope>NUCLEOTIDE SEQUENCE</scope>
</reference>
<feature type="transmembrane region" description="Helical" evidence="8">
    <location>
        <begin position="382"/>
        <end position="400"/>
    </location>
</feature>
<dbReference type="GO" id="GO:0010041">
    <property type="term" value="P:response to iron(III) ion"/>
    <property type="evidence" value="ECO:0007669"/>
    <property type="project" value="TreeGrafter"/>
</dbReference>
<feature type="domain" description="Glycosyltransferase RgtA/B/C/D-like" evidence="9">
    <location>
        <begin position="61"/>
        <end position="224"/>
    </location>
</feature>
<feature type="transmembrane region" description="Helical" evidence="8">
    <location>
        <begin position="295"/>
        <end position="312"/>
    </location>
</feature>
<keyword evidence="7 8" id="KW-0472">Membrane</keyword>
<dbReference type="Pfam" id="PF13231">
    <property type="entry name" value="PMT_2"/>
    <property type="match status" value="1"/>
</dbReference>
<dbReference type="GO" id="GO:0103015">
    <property type="term" value="F:4-amino-4-deoxy-L-arabinose transferase activity"/>
    <property type="evidence" value="ECO:0007669"/>
    <property type="project" value="UniProtKB-EC"/>
</dbReference>
<evidence type="ECO:0000256" key="7">
    <source>
        <dbReference type="ARBA" id="ARBA00023136"/>
    </source>
</evidence>
<evidence type="ECO:0000256" key="5">
    <source>
        <dbReference type="ARBA" id="ARBA00022692"/>
    </source>
</evidence>
<evidence type="ECO:0000259" key="9">
    <source>
        <dbReference type="Pfam" id="PF13231"/>
    </source>
</evidence>
<proteinExistence type="predicted"/>
<feature type="transmembrane region" description="Helical" evidence="8">
    <location>
        <begin position="164"/>
        <end position="194"/>
    </location>
</feature>
<keyword evidence="4 10" id="KW-0808">Transferase</keyword>
<organism evidence="10">
    <name type="scientific">uncultured organism</name>
    <dbReference type="NCBI Taxonomy" id="155900"/>
    <lineage>
        <taxon>unclassified sequences</taxon>
        <taxon>environmental samples</taxon>
    </lineage>
</organism>
<dbReference type="AlphaFoldDB" id="A0A5B8R7A3"/>
<feature type="transmembrane region" description="Helical" evidence="8">
    <location>
        <begin position="86"/>
        <end position="107"/>
    </location>
</feature>